<evidence type="ECO:0000256" key="8">
    <source>
        <dbReference type="ARBA" id="ARBA00022723"/>
    </source>
</evidence>
<dbReference type="SUPFAM" id="SSF51366">
    <property type="entry name" value="Ribulose-phoshate binding barrel"/>
    <property type="match status" value="1"/>
</dbReference>
<dbReference type="InterPro" id="IPR000056">
    <property type="entry name" value="Ribul_P_3_epim-like"/>
</dbReference>
<dbReference type="GO" id="GO:0004750">
    <property type="term" value="F:D-ribulose-phosphate 3-epimerase activity"/>
    <property type="evidence" value="ECO:0007669"/>
    <property type="project" value="UniProtKB-UniRule"/>
</dbReference>
<keyword evidence="8 10" id="KW-0479">Metal-binding</keyword>
<dbReference type="PROSITE" id="PS01086">
    <property type="entry name" value="RIBUL_P_3_EPIMER_2"/>
    <property type="match status" value="1"/>
</dbReference>
<feature type="active site" description="Proton donor" evidence="10 12">
    <location>
        <position position="179"/>
    </location>
</feature>
<dbReference type="InterPro" id="IPR011060">
    <property type="entry name" value="RibuloseP-bd_barrel"/>
</dbReference>
<evidence type="ECO:0000313" key="16">
    <source>
        <dbReference type="Proteomes" id="UP000321595"/>
    </source>
</evidence>
<feature type="binding site" evidence="10 13">
    <location>
        <position position="179"/>
    </location>
    <ligand>
        <name>a divalent metal cation</name>
        <dbReference type="ChEBI" id="CHEBI:60240"/>
    </ligand>
</feature>
<feature type="active site" description="Proton acceptor" evidence="10 12">
    <location>
        <position position="37"/>
    </location>
</feature>
<dbReference type="InterPro" id="IPR026019">
    <property type="entry name" value="Ribul_P_3_epim"/>
</dbReference>
<dbReference type="RefSeq" id="WP_146958868.1">
    <property type="nucleotide sequence ID" value="NZ_CP042467.1"/>
</dbReference>
<keyword evidence="13" id="KW-0862">Zinc</keyword>
<accession>A0A5B8XSZ9</accession>
<dbReference type="NCBIfam" id="NF004076">
    <property type="entry name" value="PRK05581.1-4"/>
    <property type="match status" value="1"/>
</dbReference>
<keyword evidence="9 10" id="KW-0413">Isomerase</keyword>
<keyword evidence="13" id="KW-0464">Manganese</keyword>
<dbReference type="InterPro" id="IPR013785">
    <property type="entry name" value="Aldolase_TIM"/>
</dbReference>
<evidence type="ECO:0000256" key="9">
    <source>
        <dbReference type="ARBA" id="ARBA00023235"/>
    </source>
</evidence>
<feature type="binding site" evidence="10 13">
    <location>
        <position position="69"/>
    </location>
    <ligand>
        <name>a divalent metal cation</name>
        <dbReference type="ChEBI" id="CHEBI:60240"/>
    </ligand>
</feature>
<comment type="cofactor">
    <cofactor evidence="4">
        <name>Zn(2+)</name>
        <dbReference type="ChEBI" id="CHEBI:29105"/>
    </cofactor>
</comment>
<dbReference type="KEGG" id="bbae:FRD01_07985"/>
<evidence type="ECO:0000256" key="6">
    <source>
        <dbReference type="ARBA" id="ARBA00009541"/>
    </source>
</evidence>
<dbReference type="GO" id="GO:0046872">
    <property type="term" value="F:metal ion binding"/>
    <property type="evidence" value="ECO:0007669"/>
    <property type="project" value="UniProtKB-UniRule"/>
</dbReference>
<feature type="binding site" evidence="10 13">
    <location>
        <position position="37"/>
    </location>
    <ligand>
        <name>a divalent metal cation</name>
        <dbReference type="ChEBI" id="CHEBI:60240"/>
    </ligand>
</feature>
<dbReference type="OrthoDB" id="1645589at2"/>
<keyword evidence="10 11" id="KW-0119">Carbohydrate metabolism</keyword>
<evidence type="ECO:0000256" key="5">
    <source>
        <dbReference type="ARBA" id="ARBA00001954"/>
    </source>
</evidence>
<dbReference type="Pfam" id="PF00834">
    <property type="entry name" value="Ribul_P_3_epim"/>
    <property type="match status" value="1"/>
</dbReference>
<comment type="pathway">
    <text evidence="10">Carbohydrate degradation.</text>
</comment>
<comment type="catalytic activity">
    <reaction evidence="1 10 11">
        <text>D-ribulose 5-phosphate = D-xylulose 5-phosphate</text>
        <dbReference type="Rhea" id="RHEA:13677"/>
        <dbReference type="ChEBI" id="CHEBI:57737"/>
        <dbReference type="ChEBI" id="CHEBI:58121"/>
        <dbReference type="EC" id="5.1.3.1"/>
    </reaction>
</comment>
<evidence type="ECO:0000313" key="15">
    <source>
        <dbReference type="EMBL" id="QED27183.1"/>
    </source>
</evidence>
<feature type="binding site" evidence="10 14">
    <location>
        <begin position="145"/>
        <end position="148"/>
    </location>
    <ligand>
        <name>substrate</name>
    </ligand>
</feature>
<gene>
    <name evidence="10 15" type="primary">rpe</name>
    <name evidence="15" type="ORF">FRD01_07985</name>
</gene>
<dbReference type="GO" id="GO:0005737">
    <property type="term" value="C:cytoplasm"/>
    <property type="evidence" value="ECO:0007669"/>
    <property type="project" value="UniProtKB-ARBA"/>
</dbReference>
<dbReference type="EC" id="5.1.3.1" evidence="7 10"/>
<feature type="binding site" evidence="14">
    <location>
        <position position="181"/>
    </location>
    <ligand>
        <name>substrate</name>
    </ligand>
</feature>
<dbReference type="PROSITE" id="PS01085">
    <property type="entry name" value="RIBUL_P_3_EPIMER_1"/>
    <property type="match status" value="1"/>
</dbReference>
<evidence type="ECO:0000256" key="10">
    <source>
        <dbReference type="HAMAP-Rule" id="MF_02227"/>
    </source>
</evidence>
<evidence type="ECO:0000256" key="11">
    <source>
        <dbReference type="PIRNR" id="PIRNR001461"/>
    </source>
</evidence>
<dbReference type="CDD" id="cd00429">
    <property type="entry name" value="RPE"/>
    <property type="match status" value="1"/>
</dbReference>
<proteinExistence type="inferred from homology"/>
<feature type="binding site" evidence="10">
    <location>
        <begin position="179"/>
        <end position="181"/>
    </location>
    <ligand>
        <name>substrate</name>
    </ligand>
</feature>
<dbReference type="NCBIfam" id="TIGR01163">
    <property type="entry name" value="rpe"/>
    <property type="match status" value="1"/>
</dbReference>
<protein>
    <recommendedName>
        <fullName evidence="7 10">Ribulose-phosphate 3-epimerase</fullName>
        <ecNumber evidence="7 10">5.1.3.1</ecNumber>
    </recommendedName>
</protein>
<evidence type="ECO:0000256" key="7">
    <source>
        <dbReference type="ARBA" id="ARBA00013188"/>
    </source>
</evidence>
<comment type="cofactor">
    <cofactor evidence="5">
        <name>Fe(2+)</name>
        <dbReference type="ChEBI" id="CHEBI:29033"/>
    </cofactor>
</comment>
<feature type="binding site" evidence="10 14">
    <location>
        <position position="10"/>
    </location>
    <ligand>
        <name>substrate</name>
    </ligand>
</feature>
<evidence type="ECO:0000256" key="14">
    <source>
        <dbReference type="PIRSR" id="PIRSR001461-3"/>
    </source>
</evidence>
<dbReference type="PANTHER" id="PTHR11749">
    <property type="entry name" value="RIBULOSE-5-PHOSPHATE-3-EPIMERASE"/>
    <property type="match status" value="1"/>
</dbReference>
<feature type="binding site" evidence="10 14">
    <location>
        <position position="69"/>
    </location>
    <ligand>
        <name>substrate</name>
    </ligand>
</feature>
<organism evidence="15 16">
    <name type="scientific">Microvenator marinus</name>
    <dbReference type="NCBI Taxonomy" id="2600177"/>
    <lineage>
        <taxon>Bacteria</taxon>
        <taxon>Deltaproteobacteria</taxon>
        <taxon>Bradymonadales</taxon>
        <taxon>Microvenatoraceae</taxon>
        <taxon>Microvenator</taxon>
    </lineage>
</organism>
<feature type="binding site" evidence="10 14">
    <location>
        <begin position="201"/>
        <end position="202"/>
    </location>
    <ligand>
        <name>substrate</name>
    </ligand>
</feature>
<dbReference type="HAMAP" id="MF_02227">
    <property type="entry name" value="RPE"/>
    <property type="match status" value="1"/>
</dbReference>
<evidence type="ECO:0000256" key="4">
    <source>
        <dbReference type="ARBA" id="ARBA00001947"/>
    </source>
</evidence>
<comment type="cofactor">
    <cofactor evidence="3">
        <name>Co(2+)</name>
        <dbReference type="ChEBI" id="CHEBI:48828"/>
    </cofactor>
</comment>
<keyword evidence="13" id="KW-0170">Cobalt</keyword>
<comment type="function">
    <text evidence="10">Catalyzes the reversible epimerization of D-ribulose 5-phosphate to D-xylulose 5-phosphate.</text>
</comment>
<dbReference type="EMBL" id="CP042467">
    <property type="protein sequence ID" value="QED27183.1"/>
    <property type="molecule type" value="Genomic_DNA"/>
</dbReference>
<evidence type="ECO:0000256" key="1">
    <source>
        <dbReference type="ARBA" id="ARBA00001782"/>
    </source>
</evidence>
<dbReference type="GO" id="GO:0006098">
    <property type="term" value="P:pentose-phosphate shunt"/>
    <property type="evidence" value="ECO:0007669"/>
    <property type="project" value="UniProtKB-UniRule"/>
</dbReference>
<dbReference type="AlphaFoldDB" id="A0A5B8XSZ9"/>
<dbReference type="Gene3D" id="3.20.20.70">
    <property type="entry name" value="Aldolase class I"/>
    <property type="match status" value="1"/>
</dbReference>
<evidence type="ECO:0000256" key="13">
    <source>
        <dbReference type="PIRSR" id="PIRSR001461-2"/>
    </source>
</evidence>
<feature type="binding site" evidence="10 13">
    <location>
        <position position="35"/>
    </location>
    <ligand>
        <name>a divalent metal cation</name>
        <dbReference type="ChEBI" id="CHEBI:60240"/>
    </ligand>
</feature>
<dbReference type="FunFam" id="3.20.20.70:FF:000004">
    <property type="entry name" value="Ribulose-phosphate 3-epimerase"/>
    <property type="match status" value="1"/>
</dbReference>
<sequence>MTSPILIAPSILASDFARLKDECQAVLDGGADWLHVDVMDGHFVPNLTIGLPVVEALRHHFPDVFLDVHIMISNPDDMAEAYAKAGADLVSFHPEVSKHPHRIIQALHQAGAKASLAINPGTPLDVVDYLAEDLDMVLIMSVNPGFGGQKFIPSTIRKLQELRQKLAVLGKAEMDVQVDGGVNTKNIGQICAAGANILVAGSAIFNTDDYAATISKLRSNASGA</sequence>
<evidence type="ECO:0000256" key="12">
    <source>
        <dbReference type="PIRSR" id="PIRSR001461-1"/>
    </source>
</evidence>
<dbReference type="Proteomes" id="UP000321595">
    <property type="component" value="Chromosome"/>
</dbReference>
<evidence type="ECO:0000256" key="3">
    <source>
        <dbReference type="ARBA" id="ARBA00001941"/>
    </source>
</evidence>
<comment type="cofactor">
    <cofactor evidence="10 13">
        <name>a divalent metal cation</name>
        <dbReference type="ChEBI" id="CHEBI:60240"/>
    </cofactor>
    <text evidence="10 13">Binds 1 divalent metal cation per subunit.</text>
</comment>
<dbReference type="GO" id="GO:0019323">
    <property type="term" value="P:pentose catabolic process"/>
    <property type="evidence" value="ECO:0007669"/>
    <property type="project" value="UniProtKB-UniRule"/>
</dbReference>
<keyword evidence="16" id="KW-1185">Reference proteome</keyword>
<comment type="similarity">
    <text evidence="6 10 11">Belongs to the ribulose-phosphate 3-epimerase family.</text>
</comment>
<comment type="cofactor">
    <cofactor evidence="2">
        <name>Mn(2+)</name>
        <dbReference type="ChEBI" id="CHEBI:29035"/>
    </cofactor>
</comment>
<name>A0A5B8XSZ9_9DELT</name>
<dbReference type="PIRSF" id="PIRSF001461">
    <property type="entry name" value="RPE"/>
    <property type="match status" value="1"/>
</dbReference>
<reference evidence="15 16" key="1">
    <citation type="submission" date="2019-08" db="EMBL/GenBank/DDBJ databases">
        <authorList>
            <person name="Liang Q."/>
        </authorList>
    </citation>
    <scope>NUCLEOTIDE SEQUENCE [LARGE SCALE GENOMIC DNA]</scope>
    <source>
        <strain evidence="15 16">V1718</strain>
    </source>
</reference>
<evidence type="ECO:0000256" key="2">
    <source>
        <dbReference type="ARBA" id="ARBA00001936"/>
    </source>
</evidence>